<reference evidence="2 3" key="1">
    <citation type="submission" date="2018-06" db="EMBL/GenBank/DDBJ databases">
        <authorList>
            <consortium name="Pathogen Informatics"/>
            <person name="Doyle S."/>
        </authorList>
    </citation>
    <scope>NUCLEOTIDE SEQUENCE [LARGE SCALE GENOMIC DNA]</scope>
    <source>
        <strain evidence="2 3">NCTC10038</strain>
    </source>
</reference>
<feature type="transmembrane region" description="Helical" evidence="1">
    <location>
        <begin position="408"/>
        <end position="426"/>
    </location>
</feature>
<gene>
    <name evidence="2" type="ORF">NCTC10038_04452</name>
</gene>
<dbReference type="AlphaFoldDB" id="A0A3M3XC99"/>
<organism evidence="2 3">
    <name type="scientific">Pseudomonas fluorescens</name>
    <dbReference type="NCBI Taxonomy" id="294"/>
    <lineage>
        <taxon>Bacteria</taxon>
        <taxon>Pseudomonadati</taxon>
        <taxon>Pseudomonadota</taxon>
        <taxon>Gammaproteobacteria</taxon>
        <taxon>Pseudomonadales</taxon>
        <taxon>Pseudomonadaceae</taxon>
        <taxon>Pseudomonas</taxon>
    </lineage>
</organism>
<keyword evidence="1" id="KW-0812">Transmembrane</keyword>
<evidence type="ECO:0000256" key="1">
    <source>
        <dbReference type="SAM" id="Phobius"/>
    </source>
</evidence>
<evidence type="ECO:0000313" key="3">
    <source>
        <dbReference type="Proteomes" id="UP000248640"/>
    </source>
</evidence>
<feature type="transmembrane region" description="Helical" evidence="1">
    <location>
        <begin position="376"/>
        <end position="396"/>
    </location>
</feature>
<protein>
    <submittedName>
        <fullName evidence="2">Membrane protein</fullName>
    </submittedName>
</protein>
<feature type="transmembrane region" description="Helical" evidence="1">
    <location>
        <begin position="336"/>
        <end position="356"/>
    </location>
</feature>
<feature type="transmembrane region" description="Helical" evidence="1">
    <location>
        <begin position="33"/>
        <end position="54"/>
    </location>
</feature>
<feature type="transmembrane region" description="Helical" evidence="1">
    <location>
        <begin position="190"/>
        <end position="208"/>
    </location>
</feature>
<feature type="transmembrane region" description="Helical" evidence="1">
    <location>
        <begin position="110"/>
        <end position="129"/>
    </location>
</feature>
<proteinExistence type="predicted"/>
<feature type="transmembrane region" description="Helical" evidence="1">
    <location>
        <begin position="165"/>
        <end position="183"/>
    </location>
</feature>
<accession>A0A3M3XC99</accession>
<dbReference type="Proteomes" id="UP000248640">
    <property type="component" value="Chromosome 1"/>
</dbReference>
<feature type="transmembrane region" description="Helical" evidence="1">
    <location>
        <begin position="301"/>
        <end position="324"/>
    </location>
</feature>
<keyword evidence="1" id="KW-1133">Transmembrane helix</keyword>
<name>A0A3M3XC99_PSEFL</name>
<feature type="transmembrane region" description="Helical" evidence="1">
    <location>
        <begin position="236"/>
        <end position="259"/>
    </location>
</feature>
<evidence type="ECO:0000313" key="2">
    <source>
        <dbReference type="EMBL" id="SQF92995.1"/>
    </source>
</evidence>
<keyword evidence="1" id="KW-0472">Membrane</keyword>
<sequence length="640" mass="70368">MNSTTLVDTNSAQKSHGAVALPVVHSFYNFKNLLCYVLIALPVISLVISAWSWLRYGVDIPVYDDWRQYNANDMGRLDFRYLMTPHNDTLYTIGLLLDSLAFRFLDGNTVAYQLISMVAVLGGLLAFQWKLLSSCMSNKTYLAVSFSFTLLMLQPDTYWGWQNLAYHQAVPLVCLLGIIAITLREKLNSGYAFVSVFFLTLISGLTYISGAFSALALCLIFVFVGLVYKSRYSKNLVSAGLAIALPALATTMAQLWVIVGVQHGTHRADAPMAYPWESDFWYFMLGKIGRSLMLPMSHPKFSLIVTAVAVLIILVLVIVGIFKLGSSASDATKKAIIVFLSLSGVVFVYLLLISAGRTNLRPDNVSGATDVFIYGFYRFHFFWVTLLWPWLVLLCLKGLHNRRPSKSFAIVVALIAIALWIVAMVFTEIMGGSAFFKATMKHRSEGVACVVSRIQESGEVRCPNIDLGDIAEGIKNGRASDASFARILPILPIALGSNNPPPLFRLSDSLGAVKINNAVRDVSASLILSLKTDNDPSLIMKIPPSADLSRCGTLDLVAAITVEEASVAQLFYMAPGHLGYSEGRSTTVSVSPSKEPQIISLTVNSTNGFESELRFDPVTANQKISIKDLEVRCRSYFQTN</sequence>
<dbReference type="EMBL" id="LS483372">
    <property type="protein sequence ID" value="SQF92995.1"/>
    <property type="molecule type" value="Genomic_DNA"/>
</dbReference>